<reference evidence="8" key="2">
    <citation type="submission" date="2020-09" db="EMBL/GenBank/DDBJ databases">
        <authorList>
            <person name="Sun Q."/>
            <person name="Ohkuma M."/>
        </authorList>
    </citation>
    <scope>NUCLEOTIDE SEQUENCE</scope>
    <source>
        <strain evidence="8">JCM 3086</strain>
    </source>
</reference>
<gene>
    <name evidence="6 8" type="primary">azoR</name>
    <name evidence="8" type="ORF">GCM10010121_052430</name>
</gene>
<feature type="binding site" evidence="6">
    <location>
        <begin position="39"/>
        <end position="41"/>
    </location>
    <ligand>
        <name>FMN</name>
        <dbReference type="ChEBI" id="CHEBI:58210"/>
    </ligand>
</feature>
<dbReference type="EC" id="1.7.1.17" evidence="6"/>
<keyword evidence="3 6" id="KW-0560">Oxidoreductase</keyword>
<protein>
    <recommendedName>
        <fullName evidence="6">FMN dependent NADH:quinone oxidoreductase</fullName>
        <ecNumber evidence="6">1.6.5.-</ecNumber>
    </recommendedName>
    <alternativeName>
        <fullName evidence="6">Azo-dye reductase</fullName>
    </alternativeName>
    <alternativeName>
        <fullName evidence="6">FMN-dependent NADH-azo compound oxidoreductase</fullName>
    </alternativeName>
    <alternativeName>
        <fullName evidence="6">FMN-dependent NADH-azoreductase</fullName>
        <ecNumber evidence="6">1.7.1.17</ecNumber>
    </alternativeName>
</protein>
<evidence type="ECO:0000256" key="4">
    <source>
        <dbReference type="ARBA" id="ARBA00023027"/>
    </source>
</evidence>
<comment type="catalytic activity">
    <reaction evidence="6">
        <text>2 a quinone + NADH + H(+) = 2 a 1,4-benzosemiquinone + NAD(+)</text>
        <dbReference type="Rhea" id="RHEA:65952"/>
        <dbReference type="ChEBI" id="CHEBI:15378"/>
        <dbReference type="ChEBI" id="CHEBI:57540"/>
        <dbReference type="ChEBI" id="CHEBI:57945"/>
        <dbReference type="ChEBI" id="CHEBI:132124"/>
        <dbReference type="ChEBI" id="CHEBI:134225"/>
    </reaction>
</comment>
<comment type="catalytic activity">
    <reaction evidence="5">
        <text>N,N-dimethyl-1,4-phenylenediamine + anthranilate + 2 NAD(+) = 2-(4-dimethylaminophenyl)diazenylbenzoate + 2 NADH + 2 H(+)</text>
        <dbReference type="Rhea" id="RHEA:55872"/>
        <dbReference type="ChEBI" id="CHEBI:15378"/>
        <dbReference type="ChEBI" id="CHEBI:15783"/>
        <dbReference type="ChEBI" id="CHEBI:16567"/>
        <dbReference type="ChEBI" id="CHEBI:57540"/>
        <dbReference type="ChEBI" id="CHEBI:57945"/>
        <dbReference type="ChEBI" id="CHEBI:71579"/>
        <dbReference type="EC" id="1.7.1.17"/>
    </reaction>
    <physiologicalReaction direction="right-to-left" evidence="5">
        <dbReference type="Rhea" id="RHEA:55874"/>
    </physiologicalReaction>
</comment>
<dbReference type="Pfam" id="PF02525">
    <property type="entry name" value="Flavodoxin_2"/>
    <property type="match status" value="1"/>
</dbReference>
<comment type="function">
    <text evidence="6">Quinone reductase that provides resistance to thiol-specific stress caused by electrophilic quinones.</text>
</comment>
<evidence type="ECO:0000256" key="5">
    <source>
        <dbReference type="ARBA" id="ARBA00048542"/>
    </source>
</evidence>
<name>A0A917L0H5_9ACTN</name>
<comment type="caution">
    <text evidence="8">The sequence shown here is derived from an EMBL/GenBank/DDBJ whole genome shotgun (WGS) entry which is preliminary data.</text>
</comment>
<keyword evidence="2 6" id="KW-0288">FMN</keyword>
<dbReference type="AlphaFoldDB" id="A0A917L0H5"/>
<dbReference type="HAMAP" id="MF_01216">
    <property type="entry name" value="Azoreductase_type1"/>
    <property type="match status" value="1"/>
</dbReference>
<sequence length="239" mass="26014">MKHVPPLPAAMKDHALHTWNLTMATLLHLDSSLHPGSDSKSRTVAQAFRDAWREQHPGGEVVYRDLAADPLPHLDVHGFSATFADDDSRTPEQAAAFARRLTLIEELERADAVLLGAPMYNFTIPSTLKSWIDHVLLVERTTGDSSSVKGLPLTVVASRGGSYAPGTPRESSEYVQNYLRSILGEYMGFDIDFIVPELTAAASNPAMAELIPLAEVSWTRALEDAVTKGKEVAQRVAAA</sequence>
<reference evidence="8" key="1">
    <citation type="journal article" date="2014" name="Int. J. Syst. Evol. Microbiol.">
        <title>Complete genome sequence of Corynebacterium casei LMG S-19264T (=DSM 44701T), isolated from a smear-ripened cheese.</title>
        <authorList>
            <consortium name="US DOE Joint Genome Institute (JGI-PGF)"/>
            <person name="Walter F."/>
            <person name="Albersmeier A."/>
            <person name="Kalinowski J."/>
            <person name="Ruckert C."/>
        </authorList>
    </citation>
    <scope>NUCLEOTIDE SEQUENCE</scope>
    <source>
        <strain evidence="8">JCM 3086</strain>
    </source>
</reference>
<comment type="cofactor">
    <cofactor evidence="6">
        <name>FMN</name>
        <dbReference type="ChEBI" id="CHEBI:58210"/>
    </cofactor>
    <text evidence="6">Binds 1 FMN per subunit.</text>
</comment>
<dbReference type="EMBL" id="BMQA01000019">
    <property type="protein sequence ID" value="GGJ34719.1"/>
    <property type="molecule type" value="Genomic_DNA"/>
</dbReference>
<feature type="binding site" evidence="6">
    <location>
        <begin position="158"/>
        <end position="161"/>
    </location>
    <ligand>
        <name>FMN</name>
        <dbReference type="ChEBI" id="CHEBI:58210"/>
    </ligand>
</feature>
<evidence type="ECO:0000313" key="9">
    <source>
        <dbReference type="Proteomes" id="UP000657574"/>
    </source>
</evidence>
<proteinExistence type="inferred from homology"/>
<dbReference type="Gene3D" id="3.40.50.360">
    <property type="match status" value="1"/>
</dbReference>
<dbReference type="InterPro" id="IPR029039">
    <property type="entry name" value="Flavoprotein-like_sf"/>
</dbReference>
<dbReference type="GO" id="GO:0010181">
    <property type="term" value="F:FMN binding"/>
    <property type="evidence" value="ECO:0007669"/>
    <property type="project" value="UniProtKB-UniRule"/>
</dbReference>
<organism evidence="8 9">
    <name type="scientific">Streptomyces brasiliensis</name>
    <dbReference type="NCBI Taxonomy" id="1954"/>
    <lineage>
        <taxon>Bacteria</taxon>
        <taxon>Bacillati</taxon>
        <taxon>Actinomycetota</taxon>
        <taxon>Actinomycetes</taxon>
        <taxon>Kitasatosporales</taxon>
        <taxon>Streptomycetaceae</taxon>
        <taxon>Streptomyces</taxon>
    </lineage>
</organism>
<evidence type="ECO:0000256" key="6">
    <source>
        <dbReference type="HAMAP-Rule" id="MF_01216"/>
    </source>
</evidence>
<accession>A0A917L0H5</accession>
<feature type="binding site" evidence="6">
    <location>
        <position position="32"/>
    </location>
    <ligand>
        <name>FMN</name>
        <dbReference type="ChEBI" id="CHEBI:58210"/>
    </ligand>
</feature>
<evidence type="ECO:0000256" key="2">
    <source>
        <dbReference type="ARBA" id="ARBA00022643"/>
    </source>
</evidence>
<evidence type="ECO:0000259" key="7">
    <source>
        <dbReference type="Pfam" id="PF02525"/>
    </source>
</evidence>
<dbReference type="InterPro" id="IPR003680">
    <property type="entry name" value="Flavodoxin_fold"/>
</dbReference>
<evidence type="ECO:0000256" key="3">
    <source>
        <dbReference type="ARBA" id="ARBA00023002"/>
    </source>
</evidence>
<keyword evidence="1 6" id="KW-0285">Flavoprotein</keyword>
<dbReference type="InterPro" id="IPR050104">
    <property type="entry name" value="FMN-dep_NADH:Q_OxRdtase_AzoR1"/>
</dbReference>
<feature type="binding site" evidence="6">
    <location>
        <begin position="119"/>
        <end position="122"/>
    </location>
    <ligand>
        <name>FMN</name>
        <dbReference type="ChEBI" id="CHEBI:58210"/>
    </ligand>
</feature>
<comment type="similarity">
    <text evidence="6">Belongs to the azoreductase type 1 family.</text>
</comment>
<dbReference type="InterPro" id="IPR023048">
    <property type="entry name" value="NADH:quinone_OxRdtase_FMN_depd"/>
</dbReference>
<dbReference type="GO" id="GO:0016655">
    <property type="term" value="F:oxidoreductase activity, acting on NAD(P)H, quinone or similar compound as acceptor"/>
    <property type="evidence" value="ECO:0007669"/>
    <property type="project" value="InterPro"/>
</dbReference>
<dbReference type="Proteomes" id="UP000657574">
    <property type="component" value="Unassembled WGS sequence"/>
</dbReference>
<dbReference type="SUPFAM" id="SSF52218">
    <property type="entry name" value="Flavoproteins"/>
    <property type="match status" value="1"/>
</dbReference>
<dbReference type="PANTHER" id="PTHR43741:SF4">
    <property type="entry name" value="FMN-DEPENDENT NADH:QUINONE OXIDOREDUCTASE"/>
    <property type="match status" value="1"/>
</dbReference>
<dbReference type="EC" id="1.6.5.-" evidence="6"/>
<dbReference type="GO" id="GO:0009055">
    <property type="term" value="F:electron transfer activity"/>
    <property type="evidence" value="ECO:0007669"/>
    <property type="project" value="UniProtKB-UniRule"/>
</dbReference>
<dbReference type="PANTHER" id="PTHR43741">
    <property type="entry name" value="FMN-DEPENDENT NADH-AZOREDUCTASE 1"/>
    <property type="match status" value="1"/>
</dbReference>
<feature type="domain" description="Flavodoxin-like fold" evidence="7">
    <location>
        <begin position="25"/>
        <end position="195"/>
    </location>
</feature>
<evidence type="ECO:0000313" key="8">
    <source>
        <dbReference type="EMBL" id="GGJ34719.1"/>
    </source>
</evidence>
<evidence type="ECO:0000256" key="1">
    <source>
        <dbReference type="ARBA" id="ARBA00022630"/>
    </source>
</evidence>
<dbReference type="GO" id="GO:0016652">
    <property type="term" value="F:oxidoreductase activity, acting on NAD(P)H as acceptor"/>
    <property type="evidence" value="ECO:0007669"/>
    <property type="project" value="UniProtKB-UniRule"/>
</dbReference>
<keyword evidence="9" id="KW-1185">Reference proteome</keyword>
<comment type="subunit">
    <text evidence="6">Homodimer.</text>
</comment>
<comment type="function">
    <text evidence="6">Also exhibits azoreductase activity. Catalyzes the reductive cleavage of the azo bond in aromatic azo compounds to the corresponding amines.</text>
</comment>
<keyword evidence="4 6" id="KW-0520">NAD</keyword>